<comment type="cofactor">
    <cofactor evidence="1">
        <name>[4Fe-4S] cluster</name>
        <dbReference type="ChEBI" id="CHEBI:49883"/>
    </cofactor>
</comment>
<dbReference type="Pfam" id="PF04055">
    <property type="entry name" value="Radical_SAM"/>
    <property type="match status" value="1"/>
</dbReference>
<evidence type="ECO:0000256" key="3">
    <source>
        <dbReference type="ARBA" id="ARBA00022691"/>
    </source>
</evidence>
<keyword evidence="2" id="KW-0004">4Fe-4S</keyword>
<dbReference type="CDD" id="cd01335">
    <property type="entry name" value="Radical_SAM"/>
    <property type="match status" value="1"/>
</dbReference>
<evidence type="ECO:0000256" key="6">
    <source>
        <dbReference type="ARBA" id="ARBA00023014"/>
    </source>
</evidence>
<name>A0A174IF29_FLAPL</name>
<dbReference type="InterPro" id="IPR058240">
    <property type="entry name" value="rSAM_sf"/>
</dbReference>
<dbReference type="GO" id="GO:0046872">
    <property type="term" value="F:metal ion binding"/>
    <property type="evidence" value="ECO:0007669"/>
    <property type="project" value="UniProtKB-KW"/>
</dbReference>
<keyword evidence="3" id="KW-0949">S-adenosyl-L-methionine</keyword>
<feature type="domain" description="Radical SAM core" evidence="8">
    <location>
        <begin position="1"/>
        <end position="220"/>
    </location>
</feature>
<dbReference type="PROSITE" id="PS51379">
    <property type="entry name" value="4FE4S_FER_2"/>
    <property type="match status" value="1"/>
</dbReference>
<feature type="domain" description="4Fe-4S ferredoxin-type" evidence="7">
    <location>
        <begin position="1"/>
        <end position="26"/>
    </location>
</feature>
<evidence type="ECO:0000256" key="4">
    <source>
        <dbReference type="ARBA" id="ARBA00022723"/>
    </source>
</evidence>
<dbReference type="InterPro" id="IPR007197">
    <property type="entry name" value="rSAM"/>
</dbReference>
<dbReference type="GO" id="GO:0051539">
    <property type="term" value="F:4 iron, 4 sulfur cluster binding"/>
    <property type="evidence" value="ECO:0007669"/>
    <property type="project" value="UniProtKB-KW"/>
</dbReference>
<organism evidence="9 10">
    <name type="scientific">Flavonifractor plautii</name>
    <name type="common">Fusobacterium plautii</name>
    <dbReference type="NCBI Taxonomy" id="292800"/>
    <lineage>
        <taxon>Bacteria</taxon>
        <taxon>Bacillati</taxon>
        <taxon>Bacillota</taxon>
        <taxon>Clostridia</taxon>
        <taxon>Eubacteriales</taxon>
        <taxon>Oscillospiraceae</taxon>
        <taxon>Flavonifractor</taxon>
    </lineage>
</organism>
<evidence type="ECO:0000313" key="10">
    <source>
        <dbReference type="Proteomes" id="UP000095746"/>
    </source>
</evidence>
<keyword evidence="6" id="KW-0411">Iron-sulfur</keyword>
<evidence type="ECO:0000256" key="5">
    <source>
        <dbReference type="ARBA" id="ARBA00023004"/>
    </source>
</evidence>
<keyword evidence="4" id="KW-0479">Metal-binding</keyword>
<keyword evidence="5" id="KW-0408">Iron</keyword>
<gene>
    <name evidence="9" type="primary">hpdA</name>
    <name evidence="9" type="ORF">ERS852411_02252</name>
</gene>
<dbReference type="GO" id="GO:0016491">
    <property type="term" value="F:oxidoreductase activity"/>
    <property type="evidence" value="ECO:0007669"/>
    <property type="project" value="UniProtKB-KW"/>
</dbReference>
<dbReference type="PANTHER" id="PTHR30352">
    <property type="entry name" value="PYRUVATE FORMATE-LYASE-ACTIVATING ENZYME"/>
    <property type="match status" value="1"/>
</dbReference>
<dbReference type="AlphaFoldDB" id="A0A174IF29"/>
<accession>A0A174IF29</accession>
<proteinExistence type="predicted"/>
<evidence type="ECO:0000259" key="7">
    <source>
        <dbReference type="PROSITE" id="PS51379"/>
    </source>
</evidence>
<dbReference type="InterPro" id="IPR034457">
    <property type="entry name" value="Organic_radical-activating"/>
</dbReference>
<dbReference type="NCBIfam" id="TIGR02494">
    <property type="entry name" value="PFLE_PFLC"/>
    <property type="match status" value="1"/>
</dbReference>
<dbReference type="PANTHER" id="PTHR30352:SF4">
    <property type="entry name" value="PYRUVATE FORMATE-LYASE 2-ACTIVATING ENZYME"/>
    <property type="match status" value="1"/>
</dbReference>
<dbReference type="EC" id="1.97.1.-" evidence="9"/>
<keyword evidence="9" id="KW-0560">Oxidoreductase</keyword>
<sequence>MDRAACRSCFACARACCSGALSRIGEELDARTLVERVMAQHMSWRAEGGVTLSGGEPLAQPDFAAELLQRFREEGVGTALETCGYVPFEAFQKAAPFCQLIFFDLKCMASEVHRRYTGVDNRRILDNLMALSREFPDLPLRVRTPLIPGVNDGREQLSEIVQFLRRLPSLADYELLPYHNWGEGKYRQLGRSYPLAGLEPPDRGAVRRLNDELRAELGLRPGQE</sequence>
<protein>
    <submittedName>
        <fullName evidence="9">4-hydroxyphenylacetate decarboxylase activating enzyme</fullName>
        <ecNumber evidence="9">1.97.1.-</ecNumber>
    </submittedName>
</protein>
<evidence type="ECO:0000256" key="2">
    <source>
        <dbReference type="ARBA" id="ARBA00022485"/>
    </source>
</evidence>
<dbReference type="Gene3D" id="3.80.30.10">
    <property type="entry name" value="pyruvate-formate lyase- activating enzyme"/>
    <property type="match status" value="1"/>
</dbReference>
<evidence type="ECO:0000256" key="1">
    <source>
        <dbReference type="ARBA" id="ARBA00001966"/>
    </source>
</evidence>
<evidence type="ECO:0000313" key="9">
    <source>
        <dbReference type="EMBL" id="CUO83968.1"/>
    </source>
</evidence>
<dbReference type="Proteomes" id="UP000095746">
    <property type="component" value="Unassembled WGS sequence"/>
</dbReference>
<dbReference type="PROSITE" id="PS51918">
    <property type="entry name" value="RADICAL_SAM"/>
    <property type="match status" value="1"/>
</dbReference>
<dbReference type="InterPro" id="IPR017896">
    <property type="entry name" value="4Fe4S_Fe-S-bd"/>
</dbReference>
<evidence type="ECO:0000259" key="8">
    <source>
        <dbReference type="PROSITE" id="PS51918"/>
    </source>
</evidence>
<dbReference type="SUPFAM" id="SSF102114">
    <property type="entry name" value="Radical SAM enzymes"/>
    <property type="match status" value="1"/>
</dbReference>
<dbReference type="EMBL" id="CYZT01000184">
    <property type="protein sequence ID" value="CUO83968.1"/>
    <property type="molecule type" value="Genomic_DNA"/>
</dbReference>
<reference evidence="9 10" key="1">
    <citation type="submission" date="2015-09" db="EMBL/GenBank/DDBJ databases">
        <authorList>
            <consortium name="Pathogen Informatics"/>
        </authorList>
    </citation>
    <scope>NUCLEOTIDE SEQUENCE [LARGE SCALE GENOMIC DNA]</scope>
    <source>
        <strain evidence="9 10">2789STDY5608854</strain>
    </source>
</reference>